<protein>
    <submittedName>
        <fullName evidence="1">Uncharacterized protein</fullName>
    </submittedName>
</protein>
<sequence length="91" mass="10664">MKRKNIGSTICKASRSKSQIIALLLFVVQLLSLVCPDCAFSAGAEKKLTDEELWDVYFQFIEEVKPYNIPVDREEHFKDIKPYIERRERID</sequence>
<reference evidence="1" key="1">
    <citation type="journal article" date="2014" name="Front. Microbiol.">
        <title>High frequency of phylogenetically diverse reductive dehalogenase-homologous genes in deep subseafloor sedimentary metagenomes.</title>
        <authorList>
            <person name="Kawai M."/>
            <person name="Futagami T."/>
            <person name="Toyoda A."/>
            <person name="Takaki Y."/>
            <person name="Nishi S."/>
            <person name="Hori S."/>
            <person name="Arai W."/>
            <person name="Tsubouchi T."/>
            <person name="Morono Y."/>
            <person name="Uchiyama I."/>
            <person name="Ito T."/>
            <person name="Fujiyama A."/>
            <person name="Inagaki F."/>
            <person name="Takami H."/>
        </authorList>
    </citation>
    <scope>NUCLEOTIDE SEQUENCE</scope>
    <source>
        <strain evidence="1">Expedition CK06-06</strain>
    </source>
</reference>
<organism evidence="1">
    <name type="scientific">marine sediment metagenome</name>
    <dbReference type="NCBI Taxonomy" id="412755"/>
    <lineage>
        <taxon>unclassified sequences</taxon>
        <taxon>metagenomes</taxon>
        <taxon>ecological metagenomes</taxon>
    </lineage>
</organism>
<evidence type="ECO:0000313" key="1">
    <source>
        <dbReference type="EMBL" id="GAH86903.1"/>
    </source>
</evidence>
<comment type="caution">
    <text evidence="1">The sequence shown here is derived from an EMBL/GenBank/DDBJ whole genome shotgun (WGS) entry which is preliminary data.</text>
</comment>
<feature type="non-terminal residue" evidence="1">
    <location>
        <position position="91"/>
    </location>
</feature>
<proteinExistence type="predicted"/>
<gene>
    <name evidence="1" type="ORF">S03H2_60032</name>
</gene>
<accession>X1KY63</accession>
<name>X1KY63_9ZZZZ</name>
<dbReference type="EMBL" id="BARU01038651">
    <property type="protein sequence ID" value="GAH86903.1"/>
    <property type="molecule type" value="Genomic_DNA"/>
</dbReference>
<dbReference type="AlphaFoldDB" id="X1KY63"/>